<sequence length="278" mass="32732">MKKSLFALSFLTILSSSILVVSCKNNKINNNSEHIKDNSESKNKHNNQNNTNSKNDITIKNPINKENQPKHIDDSLNKNPETKKEENDQIDNSTNQQNDQPTEKEANSDNLSREKENILSLLNDLNNNQKIKSYVEELITRKEYLISDQNKNKLWTEYNEKISNWFNKKQYEEIKKELLKLLKEVEEISKDKKSIEDKIKAYKDINVTEDRKDGILIEFKFFFETKFSTNQENETTLTISKFLEEIEQLISQKNHGELKNKLFELVDQIEQLEKNNKS</sequence>
<feature type="compositionally biased region" description="Basic and acidic residues" evidence="2">
    <location>
        <begin position="67"/>
        <end position="87"/>
    </location>
</feature>
<feature type="chain" id="PRO_5003318518" description="Lipoprotein" evidence="3">
    <location>
        <begin position="21"/>
        <end position="278"/>
    </location>
</feature>
<feature type="compositionally biased region" description="Low complexity" evidence="2">
    <location>
        <begin position="46"/>
        <end position="55"/>
    </location>
</feature>
<name>F4MPW8_MYCML</name>
<accession>F4MPW8</accession>
<feature type="compositionally biased region" description="Basic and acidic residues" evidence="2">
    <location>
        <begin position="33"/>
        <end position="43"/>
    </location>
</feature>
<keyword evidence="3" id="KW-0732">Signal</keyword>
<dbReference type="RefSeq" id="WP_013729550.1">
    <property type="nucleotide sequence ID" value="NC_015431.1"/>
</dbReference>
<organism evidence="4 5">
    <name type="scientific">Mycoplasma mycoides subsp. capri LC str. 95010</name>
    <dbReference type="NCBI Taxonomy" id="862259"/>
    <lineage>
        <taxon>Bacteria</taxon>
        <taxon>Bacillati</taxon>
        <taxon>Mycoplasmatota</taxon>
        <taxon>Mollicutes</taxon>
        <taxon>Mycoplasmataceae</taxon>
        <taxon>Mycoplasma</taxon>
    </lineage>
</organism>
<evidence type="ECO:0000256" key="1">
    <source>
        <dbReference type="SAM" id="Coils"/>
    </source>
</evidence>
<reference evidence="5" key="2">
    <citation type="journal article" date="2011" name="BMC Genomics">
        <title>Mycoplasma mycoides, from mycoides Small Colony to capri. A microevolutionary perspective.</title>
        <authorList>
            <person name="Thiaucourt F."/>
            <person name="Manso-Silvan L."/>
            <person name="Salah W."/>
            <person name="Barbe V."/>
            <person name="Berger A."/>
            <person name="Jacob D."/>
            <person name="Breton M."/>
            <person name="Dupuy V."/>
            <person name="Lomenech A.M."/>
            <person name="Blanchard A."/>
            <person name="Sirand-Pugnet P."/>
        </authorList>
    </citation>
    <scope>NUCLEOTIDE SEQUENCE [LARGE SCALE GENOMIC DNA]</scope>
    <source>
        <strain evidence="5">95010</strain>
    </source>
</reference>
<evidence type="ECO:0000256" key="3">
    <source>
        <dbReference type="SAM" id="SignalP"/>
    </source>
</evidence>
<dbReference type="HOGENOM" id="CLU_1000472_0_0_14"/>
<feature type="coiled-coil region" evidence="1">
    <location>
        <begin position="168"/>
        <end position="205"/>
    </location>
</feature>
<protein>
    <recommendedName>
        <fullName evidence="6">Lipoprotein</fullName>
    </recommendedName>
</protein>
<keyword evidence="1" id="KW-0175">Coiled coil</keyword>
<evidence type="ECO:0000256" key="2">
    <source>
        <dbReference type="SAM" id="MobiDB-lite"/>
    </source>
</evidence>
<dbReference type="PROSITE" id="PS51257">
    <property type="entry name" value="PROKAR_LIPOPROTEIN"/>
    <property type="match status" value="1"/>
</dbReference>
<evidence type="ECO:0000313" key="4">
    <source>
        <dbReference type="EMBL" id="CBW54151.1"/>
    </source>
</evidence>
<evidence type="ECO:0008006" key="6">
    <source>
        <dbReference type="Google" id="ProtNLM"/>
    </source>
</evidence>
<feature type="compositionally biased region" description="Basic and acidic residues" evidence="2">
    <location>
        <begin position="101"/>
        <end position="112"/>
    </location>
</feature>
<dbReference type="Proteomes" id="UP000010103">
    <property type="component" value="Chromosome"/>
</dbReference>
<proteinExistence type="predicted"/>
<evidence type="ECO:0000313" key="5">
    <source>
        <dbReference type="Proteomes" id="UP000010103"/>
    </source>
</evidence>
<feature type="signal peptide" evidence="3">
    <location>
        <begin position="1"/>
        <end position="20"/>
    </location>
</feature>
<dbReference type="EMBL" id="FQ377874">
    <property type="protein sequence ID" value="CBW54151.1"/>
    <property type="molecule type" value="Genomic_DNA"/>
</dbReference>
<feature type="region of interest" description="Disordered" evidence="2">
    <location>
        <begin position="32"/>
        <end position="112"/>
    </location>
</feature>
<reference evidence="5" key="1">
    <citation type="journal article" date="2011" name="BMC Genomics">
        <title>Mycoplasma mycoides, from "mycoides Small Colony" to "capri". A microevolutionary perspective.</title>
        <authorList>
            <person name="Thiaucourt F."/>
            <person name="Manso-Silvan L."/>
            <person name="Salah W."/>
            <person name="Barbe V."/>
            <person name="Berger A."/>
            <person name="Jacob D."/>
            <person name="Breton M."/>
            <person name="Dupuy V."/>
            <person name="Lomenech A.M."/>
            <person name="Blanchard A."/>
            <person name="Sirand-Pugnet P."/>
        </authorList>
    </citation>
    <scope>NUCLEOTIDE SEQUENCE [LARGE SCALE GENOMIC DNA]</scope>
    <source>
        <strain evidence="5">95010</strain>
    </source>
</reference>
<gene>
    <name evidence="4" type="ORF">MLC_4230</name>
</gene>
<dbReference type="KEGG" id="mml:MLC_4230"/>
<feature type="compositionally biased region" description="Polar residues" evidence="2">
    <location>
        <begin position="90"/>
        <end position="100"/>
    </location>
</feature>
<dbReference type="AlphaFoldDB" id="F4MPW8"/>